<dbReference type="InterPro" id="IPR025110">
    <property type="entry name" value="AMP-bd_C"/>
</dbReference>
<dbReference type="InterPro" id="IPR010071">
    <property type="entry name" value="AA_adenyl_dom"/>
</dbReference>
<dbReference type="SMART" id="SM00823">
    <property type="entry name" value="PKS_PP"/>
    <property type="match status" value="1"/>
</dbReference>
<dbReference type="InterPro" id="IPR009081">
    <property type="entry name" value="PP-bd_ACP"/>
</dbReference>
<feature type="non-terminal residue" evidence="6">
    <location>
        <position position="1"/>
    </location>
</feature>
<dbReference type="InterPro" id="IPR020459">
    <property type="entry name" value="AMP-binding"/>
</dbReference>
<comment type="caution">
    <text evidence="6">The sequence shown here is derived from an EMBL/GenBank/DDBJ whole genome shotgun (WGS) entry which is preliminary data.</text>
</comment>
<sequence>FPEERLRFMAEDSGIRLICAQRRWLSAAEKAAPAVERIDLDDARWREGMAEANVPDVDAPDADVRVADALADGLALGGASAASAASPDGLAYILYTSGSTGRPKGVMIRHRSVVNRLHWMQKAYPLGADDVILQKTPYSFDVSVWELFWWMLAGASVAFLPPGAEKDPGQLIEAIARRRVTTMHFVPSMLAAFLETAHAEPVGQLKEKLATLKRVFASGEALHRAHADRFFALTRTLGLEGAKLVNLYGPTEATVDVTVHECEADSALDFVPIGRPIDNTSVYIVGGQGQAQPIGVPGELCIAGIQLARGYANRPELTAEKFVPNPFVPGEVMYRTGDLARWMEDGQVQYLGRIDDQVKIRGYRIELGEIERTLLLHEAVSEAAVAVRDDGAGDKRLVGYVVADRACTSGELRAHCAGRLPDYMIPATFVQLASMPLTASGKADRKALPEPETEMATGTAYAAPESETEEKLATLWRELLQRERVGTGDNFFELGGNSLLLIRMHKMLEQRIGGNLSVTDLFAYPTIAKLAAYIDRQSGEPAGISIVPLGVPERWRPVHRHARTGDYLRLALSPATVQQLRLIAEFERAEPDLTSLGLWIVVLAQMFRQPRFDLPVSGFGRSVRLASIDLNAVNGFSGLLDSLRALPFGGGTGAPDLPDPDARGADATVIPMYRKWPSEELPKPWKQWADLSIVVRTEGPEWTLEVEYDAGKLRKENVKELLQAFPMLCRSMANDLQARVRERPAAFRKETAAGHREEPK</sequence>
<dbReference type="Gene3D" id="1.10.1200.10">
    <property type="entry name" value="ACP-like"/>
    <property type="match status" value="1"/>
</dbReference>
<evidence type="ECO:0000256" key="4">
    <source>
        <dbReference type="ARBA" id="ARBA00023194"/>
    </source>
</evidence>
<organism evidence="6 7">
    <name type="scientific">Cohnella suwonensis</name>
    <dbReference type="NCBI Taxonomy" id="696072"/>
    <lineage>
        <taxon>Bacteria</taxon>
        <taxon>Bacillati</taxon>
        <taxon>Bacillota</taxon>
        <taxon>Bacilli</taxon>
        <taxon>Bacillales</taxon>
        <taxon>Paenibacillaceae</taxon>
        <taxon>Cohnella</taxon>
    </lineage>
</organism>
<keyword evidence="4" id="KW-0045">Antibiotic biosynthesis</keyword>
<dbReference type="InterPro" id="IPR000873">
    <property type="entry name" value="AMP-dep_synth/lig_dom"/>
</dbReference>
<dbReference type="PRINTS" id="PR00154">
    <property type="entry name" value="AMPBINDING"/>
</dbReference>
<dbReference type="PROSITE" id="PS50075">
    <property type="entry name" value="CARRIER"/>
    <property type="match status" value="1"/>
</dbReference>
<evidence type="ECO:0000256" key="3">
    <source>
        <dbReference type="ARBA" id="ARBA00022553"/>
    </source>
</evidence>
<gene>
    <name evidence="6" type="ORF">ACFPPD_20405</name>
</gene>
<dbReference type="InterPro" id="IPR036736">
    <property type="entry name" value="ACP-like_sf"/>
</dbReference>
<keyword evidence="7" id="KW-1185">Reference proteome</keyword>
<keyword evidence="2" id="KW-0596">Phosphopantetheine</keyword>
<evidence type="ECO:0000259" key="5">
    <source>
        <dbReference type="PROSITE" id="PS50075"/>
    </source>
</evidence>
<dbReference type="InterPro" id="IPR020845">
    <property type="entry name" value="AMP-binding_CS"/>
</dbReference>
<dbReference type="SUPFAM" id="SSF47336">
    <property type="entry name" value="ACP-like"/>
    <property type="match status" value="1"/>
</dbReference>
<evidence type="ECO:0000256" key="1">
    <source>
        <dbReference type="ARBA" id="ARBA00006432"/>
    </source>
</evidence>
<name>A0ABW0M0H8_9BACL</name>
<reference evidence="7" key="1">
    <citation type="journal article" date="2019" name="Int. J. Syst. Evol. Microbiol.">
        <title>The Global Catalogue of Microorganisms (GCM) 10K type strain sequencing project: providing services to taxonomists for standard genome sequencing and annotation.</title>
        <authorList>
            <consortium name="The Broad Institute Genomics Platform"/>
            <consortium name="The Broad Institute Genome Sequencing Center for Infectious Disease"/>
            <person name="Wu L."/>
            <person name="Ma J."/>
        </authorList>
    </citation>
    <scope>NUCLEOTIDE SEQUENCE [LARGE SCALE GENOMIC DNA]</scope>
    <source>
        <strain evidence="7">CCUG 57113</strain>
    </source>
</reference>
<proteinExistence type="inferred from homology"/>
<dbReference type="PROSITE" id="PS00455">
    <property type="entry name" value="AMP_BINDING"/>
    <property type="match status" value="1"/>
</dbReference>
<dbReference type="Pfam" id="PF00501">
    <property type="entry name" value="AMP-binding"/>
    <property type="match status" value="1"/>
</dbReference>
<dbReference type="InterPro" id="IPR042099">
    <property type="entry name" value="ANL_N_sf"/>
</dbReference>
<evidence type="ECO:0000256" key="2">
    <source>
        <dbReference type="ARBA" id="ARBA00022450"/>
    </source>
</evidence>
<evidence type="ECO:0000313" key="7">
    <source>
        <dbReference type="Proteomes" id="UP001596105"/>
    </source>
</evidence>
<dbReference type="SUPFAM" id="SSF56801">
    <property type="entry name" value="Acetyl-CoA synthetase-like"/>
    <property type="match status" value="1"/>
</dbReference>
<keyword evidence="3" id="KW-0597">Phosphoprotein</keyword>
<dbReference type="Pfam" id="PF00550">
    <property type="entry name" value="PP-binding"/>
    <property type="match status" value="1"/>
</dbReference>
<accession>A0ABW0M0H8</accession>
<dbReference type="Pfam" id="PF13193">
    <property type="entry name" value="AMP-binding_C"/>
    <property type="match status" value="1"/>
</dbReference>
<dbReference type="PANTHER" id="PTHR45527:SF14">
    <property type="entry name" value="PLIPASTATIN SYNTHASE SUBUNIT B"/>
    <property type="match status" value="1"/>
</dbReference>
<protein>
    <submittedName>
        <fullName evidence="6">Amino acid adenylation domain-containing protein</fullName>
    </submittedName>
</protein>
<dbReference type="Gene3D" id="3.40.50.12780">
    <property type="entry name" value="N-terminal domain of ligase-like"/>
    <property type="match status" value="1"/>
</dbReference>
<dbReference type="Proteomes" id="UP001596105">
    <property type="component" value="Unassembled WGS sequence"/>
</dbReference>
<dbReference type="EMBL" id="JBHSMH010000088">
    <property type="protein sequence ID" value="MFC5471055.1"/>
    <property type="molecule type" value="Genomic_DNA"/>
</dbReference>
<evidence type="ECO:0000313" key="6">
    <source>
        <dbReference type="EMBL" id="MFC5471055.1"/>
    </source>
</evidence>
<comment type="similarity">
    <text evidence="1">Belongs to the ATP-dependent AMP-binding enzyme family.</text>
</comment>
<dbReference type="RefSeq" id="WP_378083100.1">
    <property type="nucleotide sequence ID" value="NZ_JBHSMH010000088.1"/>
</dbReference>
<feature type="domain" description="Carrier" evidence="5">
    <location>
        <begin position="463"/>
        <end position="538"/>
    </location>
</feature>
<dbReference type="CDD" id="cd05930">
    <property type="entry name" value="A_NRPS"/>
    <property type="match status" value="1"/>
</dbReference>
<dbReference type="PANTHER" id="PTHR45527">
    <property type="entry name" value="NONRIBOSOMAL PEPTIDE SYNTHETASE"/>
    <property type="match status" value="1"/>
</dbReference>
<dbReference type="NCBIfam" id="TIGR01733">
    <property type="entry name" value="AA-adenyl-dom"/>
    <property type="match status" value="1"/>
</dbReference>
<dbReference type="Gene3D" id="3.30.300.30">
    <property type="match status" value="1"/>
</dbReference>
<dbReference type="InterPro" id="IPR045851">
    <property type="entry name" value="AMP-bd_C_sf"/>
</dbReference>
<dbReference type="SUPFAM" id="SSF52777">
    <property type="entry name" value="CoA-dependent acyltransferases"/>
    <property type="match status" value="1"/>
</dbReference>
<dbReference type="InterPro" id="IPR020806">
    <property type="entry name" value="PKS_PP-bd"/>
</dbReference>